<dbReference type="RefSeq" id="WP_368648999.1">
    <property type="nucleotide sequence ID" value="NZ_CP158269.1"/>
</dbReference>
<keyword evidence="1" id="KW-1133">Transmembrane helix</keyword>
<reference evidence="6" key="1">
    <citation type="submission" date="2024-05" db="EMBL/GenBank/DDBJ databases">
        <authorList>
            <person name="Luo Y.-C."/>
            <person name="Nicholds J."/>
            <person name="Mortimer T."/>
            <person name="Maboni G."/>
        </authorList>
    </citation>
    <scope>NUCLEOTIDE SEQUENCE</scope>
    <source>
        <strain evidence="5">124370</strain>
        <strain evidence="6">124566</strain>
        <strain evidence="4">124953</strain>
        <strain evidence="3">130308</strain>
        <strain evidence="2">130416</strain>
    </source>
</reference>
<name>A0AB39HBL5_9BURK</name>
<organism evidence="6">
    <name type="scientific">Castellaniella ginsengisoli</name>
    <dbReference type="NCBI Taxonomy" id="546114"/>
    <lineage>
        <taxon>Bacteria</taxon>
        <taxon>Pseudomonadati</taxon>
        <taxon>Pseudomonadota</taxon>
        <taxon>Betaproteobacteria</taxon>
        <taxon>Burkholderiales</taxon>
        <taxon>Alcaligenaceae</taxon>
        <taxon>Castellaniella</taxon>
    </lineage>
</organism>
<evidence type="ECO:0000313" key="4">
    <source>
        <dbReference type="EMBL" id="XDJ93447.1"/>
    </source>
</evidence>
<gene>
    <name evidence="4" type="ORF">ABRY95_13935</name>
    <name evidence="2" type="ORF">ABRY98_04535</name>
    <name evidence="5" type="ORF">ABRZ05_05425</name>
    <name evidence="6" type="ORF">ABRZ11_05080</name>
    <name evidence="3" type="ORF">ABRZ12_11175</name>
</gene>
<keyword evidence="1" id="KW-0472">Membrane</keyword>
<accession>A0AB39HBL5</accession>
<evidence type="ECO:0000256" key="1">
    <source>
        <dbReference type="SAM" id="Phobius"/>
    </source>
</evidence>
<evidence type="ECO:0000313" key="5">
    <source>
        <dbReference type="EMBL" id="XDJ97148.1"/>
    </source>
</evidence>
<dbReference type="AlphaFoldDB" id="A0AB39HBL5"/>
<dbReference type="EMBL" id="CP158273">
    <property type="protein sequence ID" value="XDJ97148.1"/>
    <property type="molecule type" value="Genomic_DNA"/>
</dbReference>
<dbReference type="EMBL" id="CP158269">
    <property type="protein sequence ID" value="XDJ88840.1"/>
    <property type="molecule type" value="Genomic_DNA"/>
</dbReference>
<feature type="transmembrane region" description="Helical" evidence="1">
    <location>
        <begin position="6"/>
        <end position="27"/>
    </location>
</feature>
<sequence length="57" mass="6330">MSEATIILIGAVAFGAGYVVGHIHALLNHHKRRHLHVVPPSQDCRYGPKQHRRGRNG</sequence>
<keyword evidence="1" id="KW-0812">Transmembrane</keyword>
<protein>
    <submittedName>
        <fullName evidence="6">Uncharacterized protein</fullName>
    </submittedName>
</protein>
<proteinExistence type="predicted"/>
<dbReference type="EMBL" id="CP158271">
    <property type="protein sequence ID" value="XDJ93447.1"/>
    <property type="molecule type" value="Genomic_DNA"/>
</dbReference>
<evidence type="ECO:0000313" key="2">
    <source>
        <dbReference type="EMBL" id="XDJ88840.1"/>
    </source>
</evidence>
<dbReference type="EMBL" id="CP158270">
    <property type="protein sequence ID" value="XDJ90215.1"/>
    <property type="molecule type" value="Genomic_DNA"/>
</dbReference>
<dbReference type="EMBL" id="CP158272">
    <property type="protein sequence ID" value="XDJ99795.1"/>
    <property type="molecule type" value="Genomic_DNA"/>
</dbReference>
<evidence type="ECO:0000313" key="3">
    <source>
        <dbReference type="EMBL" id="XDJ90215.1"/>
    </source>
</evidence>
<evidence type="ECO:0000313" key="6">
    <source>
        <dbReference type="EMBL" id="XDJ99795.1"/>
    </source>
</evidence>